<evidence type="ECO:0000313" key="2">
    <source>
        <dbReference type="Proteomes" id="UP000006222"/>
    </source>
</evidence>
<reference evidence="1 2" key="1">
    <citation type="journal article" date="2013" name="Mar. Genomics">
        <title>Expression of sulfatases in Rhodopirellula baltica and the diversity of sulfatases in the genus Rhodopirellula.</title>
        <authorList>
            <person name="Wegner C.E."/>
            <person name="Richter-Heitmann T."/>
            <person name="Klindworth A."/>
            <person name="Klockow C."/>
            <person name="Richter M."/>
            <person name="Achstetter T."/>
            <person name="Glockner F.O."/>
            <person name="Harder J."/>
        </authorList>
    </citation>
    <scope>NUCLEOTIDE SEQUENCE [LARGE SCALE GENOMIC DNA]</scope>
    <source>
        <strain evidence="1 2">WH47</strain>
    </source>
</reference>
<evidence type="ECO:0000313" key="1">
    <source>
        <dbReference type="EMBL" id="EGF27242.1"/>
    </source>
</evidence>
<comment type="caution">
    <text evidence="1">The sequence shown here is derived from an EMBL/GenBank/DDBJ whole genome shotgun (WGS) entry which is preliminary data.</text>
</comment>
<dbReference type="Proteomes" id="UP000006222">
    <property type="component" value="Unassembled WGS sequence"/>
</dbReference>
<dbReference type="PATRIC" id="fig|991778.3.peg.2965"/>
<dbReference type="EMBL" id="AFAR01000154">
    <property type="protein sequence ID" value="EGF27242.1"/>
    <property type="molecule type" value="Genomic_DNA"/>
</dbReference>
<name>F2ASU9_RHOBT</name>
<gene>
    <name evidence="1" type="ORF">RBWH47_00648</name>
</gene>
<protein>
    <submittedName>
        <fullName evidence="1">Uncharacterized protein</fullName>
    </submittedName>
</protein>
<accession>F2ASU9</accession>
<proteinExistence type="predicted"/>
<organism evidence="1 2">
    <name type="scientific">Rhodopirellula baltica WH47</name>
    <dbReference type="NCBI Taxonomy" id="991778"/>
    <lineage>
        <taxon>Bacteria</taxon>
        <taxon>Pseudomonadati</taxon>
        <taxon>Planctomycetota</taxon>
        <taxon>Planctomycetia</taxon>
        <taxon>Pirellulales</taxon>
        <taxon>Pirellulaceae</taxon>
        <taxon>Rhodopirellula</taxon>
    </lineage>
</organism>
<dbReference type="AlphaFoldDB" id="F2ASU9"/>
<sequence length="66" mass="6946">MCTNFAVHLFTTDLSFNTGIEASSGTKAAICRPMSRSDWRIASGGGSELASEYAGTVVRSDDTLAL</sequence>